<reference evidence="2 3" key="1">
    <citation type="submission" date="2020-08" db="EMBL/GenBank/DDBJ databases">
        <authorList>
            <person name="Seo M.-J."/>
        </authorList>
    </citation>
    <scope>NUCLEOTIDE SEQUENCE [LARGE SCALE GENOMIC DNA]</scope>
    <source>
        <strain evidence="2 3">KIGAM211</strain>
    </source>
</reference>
<evidence type="ECO:0000313" key="2">
    <source>
        <dbReference type="EMBL" id="MBB6625765.1"/>
    </source>
</evidence>
<name>A0A7X0RCK0_9ACTN</name>
<comment type="caution">
    <text evidence="2">The sequence shown here is derived from an EMBL/GenBank/DDBJ whole genome shotgun (WGS) entry which is preliminary data.</text>
</comment>
<organism evidence="2 3">
    <name type="scientific">Nocardioides luti</name>
    <dbReference type="NCBI Taxonomy" id="2761101"/>
    <lineage>
        <taxon>Bacteria</taxon>
        <taxon>Bacillati</taxon>
        <taxon>Actinomycetota</taxon>
        <taxon>Actinomycetes</taxon>
        <taxon>Propionibacteriales</taxon>
        <taxon>Nocardioidaceae</taxon>
        <taxon>Nocardioides</taxon>
    </lineage>
</organism>
<dbReference type="AlphaFoldDB" id="A0A7X0RCK0"/>
<dbReference type="RefSeq" id="WP_185251109.1">
    <property type="nucleotide sequence ID" value="NZ_JACKXE010000001.1"/>
</dbReference>
<accession>A0A7X0RCK0</accession>
<evidence type="ECO:0000256" key="1">
    <source>
        <dbReference type="SAM" id="SignalP"/>
    </source>
</evidence>
<evidence type="ECO:0000313" key="3">
    <source>
        <dbReference type="Proteomes" id="UP000523955"/>
    </source>
</evidence>
<gene>
    <name evidence="2" type="ORF">H5V45_00395</name>
</gene>
<feature type="chain" id="PRO_5038557484" evidence="1">
    <location>
        <begin position="25"/>
        <end position="259"/>
    </location>
</feature>
<sequence>MRRTLLTVLAALVVVLGLASAVVAGSSGSSTVTRPRLERSLTATFTHLYVHTAGLQGRTVSAASLHATAMCDKAGAENKDVGPGGDWNCLMSWNDPDVPMPPEGYGKFELNVHSNDCYTASGPSKLTGFLTMTDTRGRVVTNPLFEFDGCFDPATDNSPTGVVFPSVLAVASTTVTPDASGGATVQLTCGSGDRGCAGTVDVTSGSTDLGSLPIQLAEESTRTLRLPKAVPAGAKDVTFTVHATTGFGPPSPVTLPVQR</sequence>
<dbReference type="EMBL" id="JACKXE010000001">
    <property type="protein sequence ID" value="MBB6625765.1"/>
    <property type="molecule type" value="Genomic_DNA"/>
</dbReference>
<protein>
    <submittedName>
        <fullName evidence="2">Uncharacterized protein</fullName>
    </submittedName>
</protein>
<keyword evidence="1" id="KW-0732">Signal</keyword>
<keyword evidence="3" id="KW-1185">Reference proteome</keyword>
<proteinExistence type="predicted"/>
<dbReference type="Proteomes" id="UP000523955">
    <property type="component" value="Unassembled WGS sequence"/>
</dbReference>
<feature type="signal peptide" evidence="1">
    <location>
        <begin position="1"/>
        <end position="24"/>
    </location>
</feature>